<evidence type="ECO:0000256" key="4">
    <source>
        <dbReference type="ARBA" id="ARBA00022475"/>
    </source>
</evidence>
<comment type="subcellular location">
    <subcellularLocation>
        <location evidence="1">Cell membrane</location>
        <topology evidence="1">Peripheral membrane protein</topology>
    </subcellularLocation>
</comment>
<evidence type="ECO:0000256" key="9">
    <source>
        <dbReference type="ARBA" id="ARBA00023136"/>
    </source>
</evidence>
<keyword evidence="5" id="KW-0997">Cell inner membrane</keyword>
<feature type="domain" description="ABC transporter" evidence="10">
    <location>
        <begin position="8"/>
        <end position="252"/>
    </location>
</feature>
<keyword evidence="7" id="KW-0067">ATP-binding</keyword>
<dbReference type="InterPro" id="IPR017871">
    <property type="entry name" value="ABC_transporter-like_CS"/>
</dbReference>
<keyword evidence="12" id="KW-1185">Reference proteome</keyword>
<dbReference type="Gene3D" id="3.40.50.300">
    <property type="entry name" value="P-loop containing nucleotide triphosphate hydrolases"/>
    <property type="match status" value="1"/>
</dbReference>
<proteinExistence type="inferred from homology"/>
<dbReference type="PROSITE" id="PS50893">
    <property type="entry name" value="ABC_TRANSPORTER_2"/>
    <property type="match status" value="1"/>
</dbReference>
<comment type="caution">
    <text evidence="11">The sequence shown here is derived from an EMBL/GenBank/DDBJ whole genome shotgun (WGS) entry which is preliminary data.</text>
</comment>
<dbReference type="GO" id="GO:0005886">
    <property type="term" value="C:plasma membrane"/>
    <property type="evidence" value="ECO:0007669"/>
    <property type="project" value="UniProtKB-SubCell"/>
</dbReference>
<gene>
    <name evidence="11" type="ORF">Tfer_0931</name>
</gene>
<dbReference type="InterPro" id="IPR013563">
    <property type="entry name" value="Oligopep_ABC_C"/>
</dbReference>
<dbReference type="PROSITE" id="PS00211">
    <property type="entry name" value="ABC_TRANSPORTER_1"/>
    <property type="match status" value="1"/>
</dbReference>
<evidence type="ECO:0000256" key="5">
    <source>
        <dbReference type="ARBA" id="ARBA00022519"/>
    </source>
</evidence>
<evidence type="ECO:0000256" key="1">
    <source>
        <dbReference type="ARBA" id="ARBA00004202"/>
    </source>
</evidence>
<protein>
    <submittedName>
        <fullName evidence="11">Oligopeptide/dipeptide ABC transporter ATPase</fullName>
    </submittedName>
</protein>
<dbReference type="InterPro" id="IPR003439">
    <property type="entry name" value="ABC_transporter-like_ATP-bd"/>
</dbReference>
<dbReference type="InterPro" id="IPR027417">
    <property type="entry name" value="P-loop_NTPase"/>
</dbReference>
<dbReference type="EMBL" id="LGTE01000004">
    <property type="protein sequence ID" value="KNZ70369.1"/>
    <property type="molecule type" value="Genomic_DNA"/>
</dbReference>
<dbReference type="Proteomes" id="UP000037175">
    <property type="component" value="Unassembled WGS sequence"/>
</dbReference>
<comment type="similarity">
    <text evidence="2">Belongs to the ABC transporter superfamily.</text>
</comment>
<keyword evidence="9" id="KW-0472">Membrane</keyword>
<evidence type="ECO:0000259" key="10">
    <source>
        <dbReference type="PROSITE" id="PS50893"/>
    </source>
</evidence>
<dbReference type="RefSeq" id="WP_052217078.1">
    <property type="nucleotide sequence ID" value="NZ_LGTE01000004.1"/>
</dbReference>
<dbReference type="Pfam" id="PF00005">
    <property type="entry name" value="ABC_tran"/>
    <property type="match status" value="1"/>
</dbReference>
<dbReference type="NCBIfam" id="TIGR01727">
    <property type="entry name" value="oligo_HPY"/>
    <property type="match status" value="1"/>
</dbReference>
<dbReference type="InterPro" id="IPR003593">
    <property type="entry name" value="AAA+_ATPase"/>
</dbReference>
<dbReference type="GO" id="GO:0005524">
    <property type="term" value="F:ATP binding"/>
    <property type="evidence" value="ECO:0007669"/>
    <property type="project" value="UniProtKB-KW"/>
</dbReference>
<sequence>MDSVFLDVRGLNISFSGTGRDVRVVRDLSLQLKKGECLGLVGESGCGKTVTGLAVAGALKYPECKVEGSIRFLSDRYNKAPHNIKRKRIAMVYQEGMAALNPVLTVKKQMTELIRFHCRLSSGDALVRARQLLQRVGFNDVDDILRRFPGELSGGMAQRVCLAMALCCEPEILIADEPTTALDTINSAIVMKALAVLKKEMDLAVILISHDLAAVAQSCDRLLVMYMGKVVEEGSTWELLSTPLHPYSRRLIETFFALEEGRHDIEPIRGQVPGYHELPMGCAFYPRCEEASENCSIYEPELLKISENRKVACHLYSGRNKGAL</sequence>
<keyword evidence="8" id="KW-1278">Translocase</keyword>
<dbReference type="AlphaFoldDB" id="A0A0L6W5K0"/>
<dbReference type="CDD" id="cd03257">
    <property type="entry name" value="ABC_NikE_OppD_transporters"/>
    <property type="match status" value="1"/>
</dbReference>
<dbReference type="SMART" id="SM00382">
    <property type="entry name" value="AAA"/>
    <property type="match status" value="1"/>
</dbReference>
<dbReference type="PANTHER" id="PTHR43297:SF14">
    <property type="entry name" value="ATPASE AAA-TYPE CORE DOMAIN-CONTAINING PROTEIN"/>
    <property type="match status" value="1"/>
</dbReference>
<dbReference type="SUPFAM" id="SSF52540">
    <property type="entry name" value="P-loop containing nucleoside triphosphate hydrolases"/>
    <property type="match status" value="1"/>
</dbReference>
<evidence type="ECO:0000256" key="8">
    <source>
        <dbReference type="ARBA" id="ARBA00022967"/>
    </source>
</evidence>
<dbReference type="InterPro" id="IPR050388">
    <property type="entry name" value="ABC_Ni/Peptide_Import"/>
</dbReference>
<evidence type="ECO:0000313" key="11">
    <source>
        <dbReference type="EMBL" id="KNZ70369.1"/>
    </source>
</evidence>
<dbReference type="PANTHER" id="PTHR43297">
    <property type="entry name" value="OLIGOPEPTIDE TRANSPORT ATP-BINDING PROTEIN APPD"/>
    <property type="match status" value="1"/>
</dbReference>
<reference evidence="12" key="1">
    <citation type="submission" date="2015-07" db="EMBL/GenBank/DDBJ databases">
        <title>Complete Genome of Thermincola ferriacetica strain Z-0001T.</title>
        <authorList>
            <person name="Lusk B."/>
            <person name="Badalamenti J.P."/>
            <person name="Parameswaran P."/>
            <person name="Bond D.R."/>
            <person name="Torres C.I."/>
        </authorList>
    </citation>
    <scope>NUCLEOTIDE SEQUENCE [LARGE SCALE GENOMIC DNA]</scope>
    <source>
        <strain evidence="12">Z-0001</strain>
    </source>
</reference>
<keyword evidence="4" id="KW-1003">Cell membrane</keyword>
<dbReference type="GO" id="GO:0016887">
    <property type="term" value="F:ATP hydrolysis activity"/>
    <property type="evidence" value="ECO:0007669"/>
    <property type="project" value="InterPro"/>
</dbReference>
<evidence type="ECO:0000313" key="12">
    <source>
        <dbReference type="Proteomes" id="UP000037175"/>
    </source>
</evidence>
<keyword evidence="6" id="KW-0547">Nucleotide-binding</keyword>
<evidence type="ECO:0000256" key="7">
    <source>
        <dbReference type="ARBA" id="ARBA00022840"/>
    </source>
</evidence>
<name>A0A0L6W5K0_9FIRM</name>
<organism evidence="11 12">
    <name type="scientific">Thermincola ferriacetica</name>
    <dbReference type="NCBI Taxonomy" id="281456"/>
    <lineage>
        <taxon>Bacteria</taxon>
        <taxon>Bacillati</taxon>
        <taxon>Bacillota</taxon>
        <taxon>Clostridia</taxon>
        <taxon>Eubacteriales</taxon>
        <taxon>Thermincolaceae</taxon>
        <taxon>Thermincola</taxon>
    </lineage>
</organism>
<accession>A0A0L6W5K0</accession>
<keyword evidence="3" id="KW-0813">Transport</keyword>
<dbReference type="GO" id="GO:0015833">
    <property type="term" value="P:peptide transport"/>
    <property type="evidence" value="ECO:0007669"/>
    <property type="project" value="InterPro"/>
</dbReference>
<evidence type="ECO:0000256" key="6">
    <source>
        <dbReference type="ARBA" id="ARBA00022741"/>
    </source>
</evidence>
<dbReference type="Pfam" id="PF08352">
    <property type="entry name" value="oligo_HPY"/>
    <property type="match status" value="1"/>
</dbReference>
<evidence type="ECO:0000256" key="3">
    <source>
        <dbReference type="ARBA" id="ARBA00022448"/>
    </source>
</evidence>
<evidence type="ECO:0000256" key="2">
    <source>
        <dbReference type="ARBA" id="ARBA00005417"/>
    </source>
</evidence>